<dbReference type="Proteomes" id="UP000828048">
    <property type="component" value="Chromosome 10"/>
</dbReference>
<reference evidence="1 2" key="1">
    <citation type="journal article" date="2021" name="Hortic Res">
        <title>High-quality reference genome and annotation aids understanding of berry development for evergreen blueberry (Vaccinium darrowii).</title>
        <authorList>
            <person name="Yu J."/>
            <person name="Hulse-Kemp A.M."/>
            <person name="Babiker E."/>
            <person name="Staton M."/>
        </authorList>
    </citation>
    <scope>NUCLEOTIDE SEQUENCE [LARGE SCALE GENOMIC DNA]</scope>
    <source>
        <strain evidence="2">cv. NJ 8807/NJ 8810</strain>
        <tissue evidence="1">Young leaf</tissue>
    </source>
</reference>
<proteinExistence type="predicted"/>
<sequence length="90" mass="10718">MIKVVAITKAMLWQSLRNHLRSKFDKKVIRCIFVGYSGERKWWKCCDPTTGRCYTSRNVVFDEASSWWSPQKVELPNYEDLENHLHELGR</sequence>
<comment type="caution">
    <text evidence="1">The sequence shown here is derived from an EMBL/GenBank/DDBJ whole genome shotgun (WGS) entry which is preliminary data.</text>
</comment>
<evidence type="ECO:0000313" key="1">
    <source>
        <dbReference type="EMBL" id="KAH7841772.1"/>
    </source>
</evidence>
<keyword evidence="2" id="KW-1185">Reference proteome</keyword>
<name>A0ACB7XM91_9ERIC</name>
<protein>
    <submittedName>
        <fullName evidence="1">Uncharacterized protein</fullName>
    </submittedName>
</protein>
<accession>A0ACB7XM91</accession>
<evidence type="ECO:0000313" key="2">
    <source>
        <dbReference type="Proteomes" id="UP000828048"/>
    </source>
</evidence>
<organism evidence="1 2">
    <name type="scientific">Vaccinium darrowii</name>
    <dbReference type="NCBI Taxonomy" id="229202"/>
    <lineage>
        <taxon>Eukaryota</taxon>
        <taxon>Viridiplantae</taxon>
        <taxon>Streptophyta</taxon>
        <taxon>Embryophyta</taxon>
        <taxon>Tracheophyta</taxon>
        <taxon>Spermatophyta</taxon>
        <taxon>Magnoliopsida</taxon>
        <taxon>eudicotyledons</taxon>
        <taxon>Gunneridae</taxon>
        <taxon>Pentapetalae</taxon>
        <taxon>asterids</taxon>
        <taxon>Ericales</taxon>
        <taxon>Ericaceae</taxon>
        <taxon>Vaccinioideae</taxon>
        <taxon>Vaccinieae</taxon>
        <taxon>Vaccinium</taxon>
    </lineage>
</organism>
<gene>
    <name evidence="1" type="ORF">Vadar_034192</name>
</gene>
<dbReference type="EMBL" id="CM037160">
    <property type="protein sequence ID" value="KAH7841772.1"/>
    <property type="molecule type" value="Genomic_DNA"/>
</dbReference>